<dbReference type="RefSeq" id="WP_179774015.1">
    <property type="nucleotide sequence ID" value="NZ_JACCFK010000001.1"/>
</dbReference>
<dbReference type="InterPro" id="IPR036188">
    <property type="entry name" value="FAD/NAD-bd_sf"/>
</dbReference>
<accession>A0A853B577</accession>
<dbReference type="EMBL" id="JACCFK010000001">
    <property type="protein sequence ID" value="NYI89937.1"/>
    <property type="molecule type" value="Genomic_DNA"/>
</dbReference>
<evidence type="ECO:0000313" key="1">
    <source>
        <dbReference type="EMBL" id="NYI89937.1"/>
    </source>
</evidence>
<evidence type="ECO:0000313" key="2">
    <source>
        <dbReference type="Proteomes" id="UP000549616"/>
    </source>
</evidence>
<dbReference type="SUPFAM" id="SSF51905">
    <property type="entry name" value="FAD/NAD(P)-binding domain"/>
    <property type="match status" value="1"/>
</dbReference>
<dbReference type="Proteomes" id="UP000549616">
    <property type="component" value="Unassembled WGS sequence"/>
</dbReference>
<keyword evidence="2" id="KW-1185">Reference proteome</keyword>
<dbReference type="AlphaFoldDB" id="A0A853B577"/>
<organism evidence="1 2">
    <name type="scientific">Amycolatopsis endophytica</name>
    <dbReference type="NCBI Taxonomy" id="860233"/>
    <lineage>
        <taxon>Bacteria</taxon>
        <taxon>Bacillati</taxon>
        <taxon>Actinomycetota</taxon>
        <taxon>Actinomycetes</taxon>
        <taxon>Pseudonocardiales</taxon>
        <taxon>Pseudonocardiaceae</taxon>
        <taxon>Amycolatopsis</taxon>
    </lineage>
</organism>
<proteinExistence type="predicted"/>
<reference evidence="1 2" key="1">
    <citation type="submission" date="2020-07" db="EMBL/GenBank/DDBJ databases">
        <title>Sequencing the genomes of 1000 actinobacteria strains.</title>
        <authorList>
            <person name="Klenk H.-P."/>
        </authorList>
    </citation>
    <scope>NUCLEOTIDE SEQUENCE [LARGE SCALE GENOMIC DNA]</scope>
    <source>
        <strain evidence="1 2">DSM 104006</strain>
    </source>
</reference>
<dbReference type="PANTHER" id="PTHR46865">
    <property type="entry name" value="OXIDOREDUCTASE-RELATED"/>
    <property type="match status" value="1"/>
</dbReference>
<protein>
    <submittedName>
        <fullName evidence="1">2-polyprenyl-6-methoxyphenol hydroxylase-like FAD-dependent oxidoreductase</fullName>
    </submittedName>
</protein>
<dbReference type="Gene3D" id="3.50.50.60">
    <property type="entry name" value="FAD/NAD(P)-binding domain"/>
    <property type="match status" value="1"/>
</dbReference>
<dbReference type="PANTHER" id="PTHR46865:SF2">
    <property type="entry name" value="MONOOXYGENASE"/>
    <property type="match status" value="1"/>
</dbReference>
<sequence length="164" mass="17740">MARTFAGEGWFVPRLIEAMRDAPDFYLDRESKVSLPTWSRGRAVLLGDAAFAGSFGMGTSMAVVGAYVLAAELATAQGDHRRALEAYERRLRHYVQVNQKPMPGGTKSFLPKSRTAIRLGNAGMKVMLAGPWRKALTGGLEDKSALVALENPAVRPLRVDGGHG</sequence>
<dbReference type="Gene3D" id="3.30.9.10">
    <property type="entry name" value="D-Amino Acid Oxidase, subunit A, domain 2"/>
    <property type="match status" value="1"/>
</dbReference>
<dbReference type="InterPro" id="IPR051704">
    <property type="entry name" value="FAD_aromatic-hydroxylase"/>
</dbReference>
<comment type="caution">
    <text evidence="1">The sequence shown here is derived from an EMBL/GenBank/DDBJ whole genome shotgun (WGS) entry which is preliminary data.</text>
</comment>
<name>A0A853B577_9PSEU</name>
<gene>
    <name evidence="1" type="ORF">HNR02_003260</name>
</gene>